<dbReference type="InterPro" id="IPR051141">
    <property type="entry name" value="UPF0339_domain"/>
</dbReference>
<dbReference type="PANTHER" id="PTHR40606:SF1">
    <property type="entry name" value="UPF0339 PROTEIN YEGP"/>
    <property type="match status" value="1"/>
</dbReference>
<name>A0A852UWS7_9ACTN</name>
<dbReference type="InterPro" id="IPR010879">
    <property type="entry name" value="DUF1508"/>
</dbReference>
<gene>
    <name evidence="2" type="ORF">HDA43_004328</name>
</gene>
<dbReference type="AlphaFoldDB" id="A0A852UWS7"/>
<dbReference type="EMBL" id="JACCCO010000002">
    <property type="protein sequence ID" value="NYF42127.1"/>
    <property type="molecule type" value="Genomic_DNA"/>
</dbReference>
<dbReference type="RefSeq" id="WP_179824472.1">
    <property type="nucleotide sequence ID" value="NZ_CP192034.1"/>
</dbReference>
<dbReference type="Gene3D" id="3.30.160.160">
    <property type="entry name" value="YegP-like"/>
    <property type="match status" value="1"/>
</dbReference>
<keyword evidence="3" id="KW-1185">Reference proteome</keyword>
<feature type="domain" description="DUF1508" evidence="1">
    <location>
        <begin position="13"/>
        <end position="51"/>
    </location>
</feature>
<comment type="caution">
    <text evidence="2">The sequence shown here is derived from an EMBL/GenBank/DDBJ whole genome shotgun (WGS) entry which is preliminary data.</text>
</comment>
<proteinExistence type="predicted"/>
<protein>
    <recommendedName>
        <fullName evidence="1">DUF1508 domain-containing protein</fullName>
    </recommendedName>
</protein>
<evidence type="ECO:0000259" key="1">
    <source>
        <dbReference type="Pfam" id="PF07411"/>
    </source>
</evidence>
<dbReference type="Proteomes" id="UP000576393">
    <property type="component" value="Unassembled WGS sequence"/>
</dbReference>
<accession>A0A852UWS7</accession>
<dbReference type="Pfam" id="PF07411">
    <property type="entry name" value="DUF1508"/>
    <property type="match status" value="1"/>
</dbReference>
<reference evidence="2 3" key="1">
    <citation type="submission" date="2020-07" db="EMBL/GenBank/DDBJ databases">
        <title>Sequencing the genomes of 1000 actinobacteria strains.</title>
        <authorList>
            <person name="Klenk H.-P."/>
        </authorList>
    </citation>
    <scope>NUCLEOTIDE SEQUENCE [LARGE SCALE GENOMIC DNA]</scope>
    <source>
        <strain evidence="2 3">DSM 45763</strain>
    </source>
</reference>
<organism evidence="2 3">
    <name type="scientific">Streptosporangium sandarakinum</name>
    <dbReference type="NCBI Taxonomy" id="1260955"/>
    <lineage>
        <taxon>Bacteria</taxon>
        <taxon>Bacillati</taxon>
        <taxon>Actinomycetota</taxon>
        <taxon>Actinomycetes</taxon>
        <taxon>Streptosporangiales</taxon>
        <taxon>Streptosporangiaceae</taxon>
        <taxon>Streptosporangium</taxon>
    </lineage>
</organism>
<evidence type="ECO:0000313" key="2">
    <source>
        <dbReference type="EMBL" id="NYF42127.1"/>
    </source>
</evidence>
<evidence type="ECO:0000313" key="3">
    <source>
        <dbReference type="Proteomes" id="UP000576393"/>
    </source>
</evidence>
<dbReference type="SUPFAM" id="SSF160113">
    <property type="entry name" value="YegP-like"/>
    <property type="match status" value="1"/>
</dbReference>
<sequence length="59" mass="6267">MAARYVLKKTSAGFRFNLVAGNGEIIATSESYKTKAGAMKGIESVRTNAASPVDDQTEN</sequence>
<dbReference type="InterPro" id="IPR036913">
    <property type="entry name" value="YegP-like_sf"/>
</dbReference>
<dbReference type="PANTHER" id="PTHR40606">
    <property type="match status" value="1"/>
</dbReference>